<dbReference type="InterPro" id="IPR002104">
    <property type="entry name" value="Integrase_catalytic"/>
</dbReference>
<dbReference type="InterPro" id="IPR038488">
    <property type="entry name" value="Integrase_DNA-bd_sf"/>
</dbReference>
<keyword evidence="3 6" id="KW-0238">DNA-binding</keyword>
<dbReference type="PANTHER" id="PTHR30629:SF2">
    <property type="entry name" value="PROPHAGE INTEGRASE INTS-RELATED"/>
    <property type="match status" value="1"/>
</dbReference>
<evidence type="ECO:0000313" key="6">
    <source>
        <dbReference type="EMBL" id="MXO50120.1"/>
    </source>
</evidence>
<keyword evidence="4" id="KW-0233">DNA recombination</keyword>
<dbReference type="InterPro" id="IPR025166">
    <property type="entry name" value="Integrase_DNA_bind_dom"/>
</dbReference>
<dbReference type="AlphaFoldDB" id="A0A844XW65"/>
<comment type="caution">
    <text evidence="6">The sequence shown here is derived from an EMBL/GenBank/DDBJ whole genome shotgun (WGS) entry which is preliminary data.</text>
</comment>
<keyword evidence="2" id="KW-0229">DNA integration</keyword>
<dbReference type="Gene3D" id="3.30.160.390">
    <property type="entry name" value="Integrase, DNA-binding domain"/>
    <property type="match status" value="1"/>
</dbReference>
<dbReference type="OrthoDB" id="7388552at2"/>
<comment type="similarity">
    <text evidence="1">Belongs to the 'phage' integrase family.</text>
</comment>
<dbReference type="GO" id="GO:0015074">
    <property type="term" value="P:DNA integration"/>
    <property type="evidence" value="ECO:0007669"/>
    <property type="project" value="UniProtKB-KW"/>
</dbReference>
<proteinExistence type="inferred from homology"/>
<evidence type="ECO:0000313" key="7">
    <source>
        <dbReference type="Proteomes" id="UP000444185"/>
    </source>
</evidence>
<dbReference type="SUPFAM" id="SSF56349">
    <property type="entry name" value="DNA breaking-rejoining enzymes"/>
    <property type="match status" value="1"/>
</dbReference>
<name>A0A844XW65_9SPHN</name>
<evidence type="ECO:0000256" key="1">
    <source>
        <dbReference type="ARBA" id="ARBA00008857"/>
    </source>
</evidence>
<dbReference type="InterPro" id="IPR011010">
    <property type="entry name" value="DNA_brk_join_enz"/>
</dbReference>
<dbReference type="RefSeq" id="WP_160606455.1">
    <property type="nucleotide sequence ID" value="NZ_WTYF01000003.1"/>
</dbReference>
<reference evidence="6 7" key="1">
    <citation type="submission" date="2019-12" db="EMBL/GenBank/DDBJ databases">
        <title>Genomic-based taxomic classification of the family Erythrobacteraceae.</title>
        <authorList>
            <person name="Xu L."/>
        </authorList>
    </citation>
    <scope>NUCLEOTIDE SEQUENCE [LARGE SCALE GENOMIC DNA]</scope>
    <source>
        <strain evidence="6 7">DSM 16225</strain>
    </source>
</reference>
<feature type="domain" description="Tyr recombinase" evidence="5">
    <location>
        <begin position="207"/>
        <end position="382"/>
    </location>
</feature>
<dbReference type="GO" id="GO:0006310">
    <property type="term" value="P:DNA recombination"/>
    <property type="evidence" value="ECO:0007669"/>
    <property type="project" value="UniProtKB-KW"/>
</dbReference>
<dbReference type="Proteomes" id="UP000444185">
    <property type="component" value="Unassembled WGS sequence"/>
</dbReference>
<dbReference type="Pfam" id="PF13356">
    <property type="entry name" value="Arm-DNA-bind_3"/>
    <property type="match status" value="1"/>
</dbReference>
<dbReference type="GO" id="GO:0003677">
    <property type="term" value="F:DNA binding"/>
    <property type="evidence" value="ECO:0007669"/>
    <property type="project" value="UniProtKB-KW"/>
</dbReference>
<sequence>MAIHKLKPLQVEKEKRPGRYGDGNGLYLLVSDTGGKSWLLRVMAYGTDRQGRMKWMRRDIGLGPLSLVSLAEAREMARELRKAARDKKDPTQVRDAKEEIAPTFRQAAQQCHEAKASGWSDKNAAAFLSSLALHVYPKIGDKPVSDVDAKDVALVLGPIWQTKIALSKKIRARIGLVLDYAHAMAWRTDGAPRQSLSALLAKQAEGGNFASMPYESLPAFIQKIEGEPETMGRLALLFTIYTAGRNGEVRGARWSQIDFDKKLWNRPADLMGKTGTPHTITLSPEALAILERAKAWRRLDGDGLIFEGKGGKRLSDMTIGKIVKPTGYTVHGFRSTFRTWAAEKMPSVPEAVAEAALAHTIPDKVIRAYNRAKFLEMRFALLEAWGRYAAGRSGEVIRLPLKVREA</sequence>
<evidence type="ECO:0000256" key="4">
    <source>
        <dbReference type="ARBA" id="ARBA00023172"/>
    </source>
</evidence>
<dbReference type="InterPro" id="IPR050808">
    <property type="entry name" value="Phage_Integrase"/>
</dbReference>
<evidence type="ECO:0000256" key="3">
    <source>
        <dbReference type="ARBA" id="ARBA00023125"/>
    </source>
</evidence>
<protein>
    <submittedName>
        <fullName evidence="6">Integrase arm-type DNA-binding domain-containing protein</fullName>
    </submittedName>
</protein>
<dbReference type="InterPro" id="IPR013762">
    <property type="entry name" value="Integrase-like_cat_sf"/>
</dbReference>
<accession>A0A844XW65</accession>
<evidence type="ECO:0000256" key="2">
    <source>
        <dbReference type="ARBA" id="ARBA00022908"/>
    </source>
</evidence>
<keyword evidence="7" id="KW-1185">Reference proteome</keyword>
<dbReference type="InterPro" id="IPR010998">
    <property type="entry name" value="Integrase_recombinase_N"/>
</dbReference>
<dbReference type="InterPro" id="IPR053876">
    <property type="entry name" value="Phage_int_M"/>
</dbReference>
<dbReference type="CDD" id="cd00801">
    <property type="entry name" value="INT_P4_C"/>
    <property type="match status" value="1"/>
</dbReference>
<dbReference type="EMBL" id="WTYF01000003">
    <property type="protein sequence ID" value="MXO50120.1"/>
    <property type="molecule type" value="Genomic_DNA"/>
</dbReference>
<evidence type="ECO:0000259" key="5">
    <source>
        <dbReference type="PROSITE" id="PS51898"/>
    </source>
</evidence>
<dbReference type="PROSITE" id="PS51898">
    <property type="entry name" value="TYR_RECOMBINASE"/>
    <property type="match status" value="1"/>
</dbReference>
<gene>
    <name evidence="6" type="ORF">GRI42_02230</name>
</gene>
<dbReference type="Pfam" id="PF00589">
    <property type="entry name" value="Phage_integrase"/>
    <property type="match status" value="1"/>
</dbReference>
<dbReference type="Gene3D" id="1.10.443.10">
    <property type="entry name" value="Intergrase catalytic core"/>
    <property type="match status" value="1"/>
</dbReference>
<dbReference type="Gene3D" id="1.10.150.130">
    <property type="match status" value="1"/>
</dbReference>
<organism evidence="6 7">
    <name type="scientific">Qipengyuania gaetbuli</name>
    <dbReference type="NCBI Taxonomy" id="266952"/>
    <lineage>
        <taxon>Bacteria</taxon>
        <taxon>Pseudomonadati</taxon>
        <taxon>Pseudomonadota</taxon>
        <taxon>Alphaproteobacteria</taxon>
        <taxon>Sphingomonadales</taxon>
        <taxon>Erythrobacteraceae</taxon>
        <taxon>Qipengyuania</taxon>
    </lineage>
</organism>
<dbReference type="PANTHER" id="PTHR30629">
    <property type="entry name" value="PROPHAGE INTEGRASE"/>
    <property type="match status" value="1"/>
</dbReference>
<dbReference type="Pfam" id="PF22022">
    <property type="entry name" value="Phage_int_M"/>
    <property type="match status" value="1"/>
</dbReference>